<feature type="transmembrane region" description="Helical" evidence="1">
    <location>
        <begin position="44"/>
        <end position="64"/>
    </location>
</feature>
<keyword evidence="1" id="KW-0812">Transmembrane</keyword>
<comment type="caution">
    <text evidence="2">The sequence shown here is derived from an EMBL/GenBank/DDBJ whole genome shotgun (WGS) entry which is preliminary data.</text>
</comment>
<evidence type="ECO:0008006" key="4">
    <source>
        <dbReference type="Google" id="ProtNLM"/>
    </source>
</evidence>
<dbReference type="Proteomes" id="UP001139006">
    <property type="component" value="Unassembled WGS sequence"/>
</dbReference>
<name>A0A9X2FLN3_9LACO</name>
<sequence length="72" mass="8487">MKNIYRSFSWIMLVGISLFSGFTANIDKHYHWESYSPYLSVKTFLLLALVLLLLSLPEIIISFVERRKKQYG</sequence>
<organism evidence="2 3">
    <name type="scientific">Ligilactobacillus ubinensis</name>
    <dbReference type="NCBI Taxonomy" id="2876789"/>
    <lineage>
        <taxon>Bacteria</taxon>
        <taxon>Bacillati</taxon>
        <taxon>Bacillota</taxon>
        <taxon>Bacilli</taxon>
        <taxon>Lactobacillales</taxon>
        <taxon>Lactobacillaceae</taxon>
        <taxon>Ligilactobacillus</taxon>
    </lineage>
</organism>
<evidence type="ECO:0000313" key="2">
    <source>
        <dbReference type="EMBL" id="MCP0887906.1"/>
    </source>
</evidence>
<reference evidence="2 3" key="1">
    <citation type="journal article" date="2023" name="Int. J. Syst. Evol. Microbiol.">
        <title>Ligilactobacillus ubinensis sp. nov., a novel species isolated from the wild ferment of a durian fruit (Durio zibethinus).</title>
        <authorList>
            <person name="Heng Y.C."/>
            <person name="Menon N."/>
            <person name="Chen B."/>
            <person name="Loo B.Z.L."/>
            <person name="Wong G.W.J."/>
            <person name="Lim A.C.H."/>
            <person name="Silvaraju S."/>
            <person name="Kittelmann S."/>
        </authorList>
    </citation>
    <scope>NUCLEOTIDE SEQUENCE [LARGE SCALE GENOMIC DNA]</scope>
    <source>
        <strain evidence="2 3">WILCCON 0076</strain>
    </source>
</reference>
<evidence type="ECO:0000256" key="1">
    <source>
        <dbReference type="SAM" id="Phobius"/>
    </source>
</evidence>
<dbReference type="RefSeq" id="WP_253362066.1">
    <property type="nucleotide sequence ID" value="NZ_JAIULA010000029.1"/>
</dbReference>
<keyword evidence="1" id="KW-1133">Transmembrane helix</keyword>
<gene>
    <name evidence="2" type="ORF">LB941_11250</name>
</gene>
<keyword evidence="1" id="KW-0472">Membrane</keyword>
<dbReference type="AlphaFoldDB" id="A0A9X2FLN3"/>
<keyword evidence="3" id="KW-1185">Reference proteome</keyword>
<dbReference type="EMBL" id="JAIULA010000029">
    <property type="protein sequence ID" value="MCP0887906.1"/>
    <property type="molecule type" value="Genomic_DNA"/>
</dbReference>
<protein>
    <recommendedName>
        <fullName evidence="4">DUF3923 family protein</fullName>
    </recommendedName>
</protein>
<accession>A0A9X2FLN3</accession>
<evidence type="ECO:0000313" key="3">
    <source>
        <dbReference type="Proteomes" id="UP001139006"/>
    </source>
</evidence>
<feature type="transmembrane region" description="Helical" evidence="1">
    <location>
        <begin position="7"/>
        <end position="24"/>
    </location>
</feature>
<proteinExistence type="predicted"/>